<dbReference type="OrthoDB" id="97058at2759"/>
<evidence type="ECO:0000256" key="3">
    <source>
        <dbReference type="SAM" id="Phobius"/>
    </source>
</evidence>
<organism evidence="5 6">
    <name type="scientific">Dendrobium nobile</name>
    <name type="common">Orchid</name>
    <dbReference type="NCBI Taxonomy" id="94219"/>
    <lineage>
        <taxon>Eukaryota</taxon>
        <taxon>Viridiplantae</taxon>
        <taxon>Streptophyta</taxon>
        <taxon>Embryophyta</taxon>
        <taxon>Tracheophyta</taxon>
        <taxon>Spermatophyta</taxon>
        <taxon>Magnoliopsida</taxon>
        <taxon>Liliopsida</taxon>
        <taxon>Asparagales</taxon>
        <taxon>Orchidaceae</taxon>
        <taxon>Epidendroideae</taxon>
        <taxon>Malaxideae</taxon>
        <taxon>Dendrobiinae</taxon>
        <taxon>Dendrobium</taxon>
    </lineage>
</organism>
<keyword evidence="1" id="KW-0863">Zinc-finger</keyword>
<keyword evidence="1" id="KW-0479">Metal-binding</keyword>
<dbReference type="GO" id="GO:0008270">
    <property type="term" value="F:zinc ion binding"/>
    <property type="evidence" value="ECO:0007669"/>
    <property type="project" value="UniProtKB-KW"/>
</dbReference>
<dbReference type="EMBL" id="JAGYWB010000016">
    <property type="protein sequence ID" value="KAI0496417.1"/>
    <property type="molecule type" value="Genomic_DNA"/>
</dbReference>
<name>A0A8T3AJJ8_DENNO</name>
<evidence type="ECO:0000313" key="5">
    <source>
        <dbReference type="EMBL" id="KAI0496417.1"/>
    </source>
</evidence>
<feature type="transmembrane region" description="Helical" evidence="3">
    <location>
        <begin position="134"/>
        <end position="158"/>
    </location>
</feature>
<dbReference type="Gene3D" id="4.10.60.10">
    <property type="entry name" value="Zinc finger, CCHC-type"/>
    <property type="match status" value="1"/>
</dbReference>
<dbReference type="AlphaFoldDB" id="A0A8T3AJJ8"/>
<feature type="region of interest" description="Disordered" evidence="2">
    <location>
        <begin position="354"/>
        <end position="383"/>
    </location>
</feature>
<dbReference type="PANTHER" id="PTHR34676:SF8">
    <property type="entry name" value="TRANSMEMBRANE PROTEIN"/>
    <property type="match status" value="1"/>
</dbReference>
<dbReference type="InterPro" id="IPR057670">
    <property type="entry name" value="SH3_retrovirus"/>
</dbReference>
<dbReference type="InterPro" id="IPR001878">
    <property type="entry name" value="Znf_CCHC"/>
</dbReference>
<keyword evidence="6" id="KW-1185">Reference proteome</keyword>
<dbReference type="GO" id="GO:0003676">
    <property type="term" value="F:nucleic acid binding"/>
    <property type="evidence" value="ECO:0007669"/>
    <property type="project" value="InterPro"/>
</dbReference>
<proteinExistence type="predicted"/>
<dbReference type="PANTHER" id="PTHR34676">
    <property type="entry name" value="DUF4219 DOMAIN-CONTAINING PROTEIN-RELATED"/>
    <property type="match status" value="1"/>
</dbReference>
<gene>
    <name evidence="5" type="ORF">KFK09_022733</name>
</gene>
<sequence length="651" mass="74205">MACGKGSRMLVGSSLRDSLDTHFTEAVDQAAYLLYKIAMVTLSRTVNPHTLFYPESKIRQTNEASSRLRRFRVESVCTFVFHFLSLLVMVKETDARYTLAVDLGSLPVLGGSKRRNRFSTCFRRKRKEILGKKSILEFSLGCVIAIASLGSLSLLGLISPVHIKNKNLRHHIDYRMWMLVNDGYVAPVKNVNGVKTPLPFNEWSNEDRELAQLNAKCLNCFFCALKSEDYMGVFTYVFGKEIWDRLCITYEGTNEVKQSRLNILLHDYELFHMKPSETISDMYTRFTQIMTSLHALGREISNSEKVNKILRCLPSSYDAKITAITESKEPNVYSIDNLLGSLIAYEQGVSQRLRDAGEKKKERTVELKASNSESESSAEEEEDKIALMTRQFKNFLKRKQKHHQNSWNKGTSSMSNKASSNTICFECKKLGHLRTDCPNLKSQPAKEKGDDKAKYNGCSRHMTGDMKKFILLETKTGGKVTLGDNTSRKVIGSGKFDLKSDEGVFLSYSSVGKAYRIFNKRTLVVEESTHVIFDESDKPSESKIEDDEIEAIQGVETMTLGERVKPQEYLPREWRYSSSHPKELILGDPSEGVITRHGLRKEVSHSAFISKIEPTSIDQALRDEFWILAMQEELNQFTRNDIWELVKRPNE</sequence>
<dbReference type="SMART" id="SM00343">
    <property type="entry name" value="ZnF_C2HC"/>
    <property type="match status" value="1"/>
</dbReference>
<reference evidence="5" key="1">
    <citation type="journal article" date="2022" name="Front. Genet.">
        <title>Chromosome-Scale Assembly of the Dendrobium nobile Genome Provides Insights Into the Molecular Mechanism of the Biosynthesis of the Medicinal Active Ingredient of Dendrobium.</title>
        <authorList>
            <person name="Xu Q."/>
            <person name="Niu S.-C."/>
            <person name="Li K.-L."/>
            <person name="Zheng P.-J."/>
            <person name="Zhang X.-J."/>
            <person name="Jia Y."/>
            <person name="Liu Y."/>
            <person name="Niu Y.-X."/>
            <person name="Yu L.-H."/>
            <person name="Chen D.-F."/>
            <person name="Zhang G.-Q."/>
        </authorList>
    </citation>
    <scope>NUCLEOTIDE SEQUENCE</scope>
    <source>
        <tissue evidence="5">Leaf</tissue>
    </source>
</reference>
<dbReference type="Proteomes" id="UP000829196">
    <property type="component" value="Unassembled WGS sequence"/>
</dbReference>
<feature type="compositionally biased region" description="Basic and acidic residues" evidence="2">
    <location>
        <begin position="354"/>
        <end position="366"/>
    </location>
</feature>
<dbReference type="SUPFAM" id="SSF57756">
    <property type="entry name" value="Retrovirus zinc finger-like domains"/>
    <property type="match status" value="1"/>
</dbReference>
<evidence type="ECO:0000256" key="2">
    <source>
        <dbReference type="SAM" id="MobiDB-lite"/>
    </source>
</evidence>
<accession>A0A8T3AJJ8</accession>
<feature type="domain" description="CCHC-type" evidence="4">
    <location>
        <begin position="424"/>
        <end position="439"/>
    </location>
</feature>
<keyword evidence="3" id="KW-1133">Transmembrane helix</keyword>
<keyword evidence="1" id="KW-0862">Zinc</keyword>
<keyword evidence="3" id="KW-0812">Transmembrane</keyword>
<protein>
    <recommendedName>
        <fullName evidence="4">CCHC-type domain-containing protein</fullName>
    </recommendedName>
</protein>
<evidence type="ECO:0000256" key="1">
    <source>
        <dbReference type="PROSITE-ProRule" id="PRU00047"/>
    </source>
</evidence>
<keyword evidence="3" id="KW-0472">Membrane</keyword>
<dbReference type="Pfam" id="PF14223">
    <property type="entry name" value="Retrotran_gag_2"/>
    <property type="match status" value="1"/>
</dbReference>
<evidence type="ECO:0000259" key="4">
    <source>
        <dbReference type="PROSITE" id="PS50158"/>
    </source>
</evidence>
<comment type="caution">
    <text evidence="5">The sequence shown here is derived from an EMBL/GenBank/DDBJ whole genome shotgun (WGS) entry which is preliminary data.</text>
</comment>
<dbReference type="PROSITE" id="PS50158">
    <property type="entry name" value="ZF_CCHC"/>
    <property type="match status" value="1"/>
</dbReference>
<dbReference type="InterPro" id="IPR036875">
    <property type="entry name" value="Znf_CCHC_sf"/>
</dbReference>
<dbReference type="Pfam" id="PF25597">
    <property type="entry name" value="SH3_retrovirus"/>
    <property type="match status" value="1"/>
</dbReference>
<evidence type="ECO:0000313" key="6">
    <source>
        <dbReference type="Proteomes" id="UP000829196"/>
    </source>
</evidence>